<dbReference type="PROSITE" id="PS51781">
    <property type="entry name" value="SH3B"/>
    <property type="match status" value="1"/>
</dbReference>
<keyword evidence="4" id="KW-1185">Reference proteome</keyword>
<feature type="signal peptide" evidence="1">
    <location>
        <begin position="1"/>
        <end position="27"/>
    </location>
</feature>
<feature type="domain" description="SH3b" evidence="2">
    <location>
        <begin position="30"/>
        <end position="94"/>
    </location>
</feature>
<gene>
    <name evidence="3" type="ORF">U1T56_05015</name>
</gene>
<sequence length="211" mass="22969">MHRFLTSIAAIGCAAMLSAVAASPVMAATGDTLRVVGERVNLRAGPSDDANVRTQVMQGEQLLELRREGNWYGVRVLRTGEEGWIFGNLVEPVAASTLGGGEAVVAHAGFQELSRDFDRLMGVLAQRYGFPLFEKVHQAGNNTLEVTLTPQWLRAGSDDEHLLAATAIYQMWKNHQNSTPVRVVVLDPQGKRYITIDDTQGPDKLLSLAAD</sequence>
<dbReference type="EMBL" id="JBBLZC010000003">
    <property type="protein sequence ID" value="MEK0082500.1"/>
    <property type="molecule type" value="Genomic_DNA"/>
</dbReference>
<protein>
    <submittedName>
        <fullName evidence="3">SH3 domain-containing protein</fullName>
    </submittedName>
</protein>
<dbReference type="RefSeq" id="WP_418158345.1">
    <property type="nucleotide sequence ID" value="NZ_JBBLZC010000003.1"/>
</dbReference>
<dbReference type="Gene3D" id="2.30.30.40">
    <property type="entry name" value="SH3 Domains"/>
    <property type="match status" value="1"/>
</dbReference>
<evidence type="ECO:0000259" key="2">
    <source>
        <dbReference type="PROSITE" id="PS51781"/>
    </source>
</evidence>
<keyword evidence="1" id="KW-0732">Signal</keyword>
<comment type="caution">
    <text evidence="3">The sequence shown here is derived from an EMBL/GenBank/DDBJ whole genome shotgun (WGS) entry which is preliminary data.</text>
</comment>
<evidence type="ECO:0000313" key="3">
    <source>
        <dbReference type="EMBL" id="MEK0082500.1"/>
    </source>
</evidence>
<evidence type="ECO:0000313" key="4">
    <source>
        <dbReference type="Proteomes" id="UP001375743"/>
    </source>
</evidence>
<name>A0ABU8XQ05_9PROT</name>
<reference evidence="3 4" key="1">
    <citation type="submission" date="2024-01" db="EMBL/GenBank/DDBJ databases">
        <title>Multi-omics insights into the function and evolution of sodium benzoate biodegradation pathways in Benzoatithermus flavus gen. nov., sp. nov. from hot spring.</title>
        <authorList>
            <person name="Hu C.-J."/>
            <person name="Li W.-J."/>
        </authorList>
    </citation>
    <scope>NUCLEOTIDE SEQUENCE [LARGE SCALE GENOMIC DNA]</scope>
    <source>
        <strain evidence="3 4">SYSU G07066</strain>
    </source>
</reference>
<proteinExistence type="predicted"/>
<organism evidence="3 4">
    <name type="scientific">Benzoatithermus flavus</name>
    <dbReference type="NCBI Taxonomy" id="3108223"/>
    <lineage>
        <taxon>Bacteria</taxon>
        <taxon>Pseudomonadati</taxon>
        <taxon>Pseudomonadota</taxon>
        <taxon>Alphaproteobacteria</taxon>
        <taxon>Geminicoccales</taxon>
        <taxon>Geminicoccaceae</taxon>
        <taxon>Benzoatithermus</taxon>
    </lineage>
</organism>
<dbReference type="InterPro" id="IPR003646">
    <property type="entry name" value="SH3-like_bac-type"/>
</dbReference>
<dbReference type="Pfam" id="PF08239">
    <property type="entry name" value="SH3_3"/>
    <property type="match status" value="1"/>
</dbReference>
<evidence type="ECO:0000256" key="1">
    <source>
        <dbReference type="SAM" id="SignalP"/>
    </source>
</evidence>
<accession>A0ABU8XQ05</accession>
<feature type="chain" id="PRO_5047024651" evidence="1">
    <location>
        <begin position="28"/>
        <end position="211"/>
    </location>
</feature>
<dbReference type="Proteomes" id="UP001375743">
    <property type="component" value="Unassembled WGS sequence"/>
</dbReference>